<dbReference type="Pfam" id="PF03188">
    <property type="entry name" value="Cytochrom_B561"/>
    <property type="match status" value="1"/>
</dbReference>
<evidence type="ECO:0000256" key="5">
    <source>
        <dbReference type="ARBA" id="ARBA00022989"/>
    </source>
</evidence>
<dbReference type="EMBL" id="JAUIZM010000003">
    <property type="protein sequence ID" value="KAK1394421.1"/>
    <property type="molecule type" value="Genomic_DNA"/>
</dbReference>
<dbReference type="SMART" id="SM00665">
    <property type="entry name" value="B561"/>
    <property type="match status" value="1"/>
</dbReference>
<feature type="compositionally biased region" description="Basic and acidic residues" evidence="7">
    <location>
        <begin position="207"/>
        <end position="226"/>
    </location>
</feature>
<reference evidence="10" key="2">
    <citation type="submission" date="2023-05" db="EMBL/GenBank/DDBJ databases">
        <authorList>
            <person name="Schelkunov M.I."/>
        </authorList>
    </citation>
    <scope>NUCLEOTIDE SEQUENCE</scope>
    <source>
        <strain evidence="10">Hsosn_3</strain>
        <tissue evidence="10">Leaf</tissue>
    </source>
</reference>
<keyword evidence="2" id="KW-0813">Transport</keyword>
<evidence type="ECO:0000256" key="2">
    <source>
        <dbReference type="ARBA" id="ARBA00022448"/>
    </source>
</evidence>
<evidence type="ECO:0000313" key="11">
    <source>
        <dbReference type="Proteomes" id="UP001237642"/>
    </source>
</evidence>
<dbReference type="InterPro" id="IPR006593">
    <property type="entry name" value="Cyt_b561/ferric_Rdtase_TM"/>
</dbReference>
<accession>A0AAD8J143</accession>
<dbReference type="PANTHER" id="PTHR47281">
    <property type="entry name" value="OS09G0557700 PROTEIN"/>
    <property type="match status" value="1"/>
</dbReference>
<dbReference type="Gene3D" id="1.20.120.1770">
    <property type="match status" value="1"/>
</dbReference>
<feature type="transmembrane region" description="Helical" evidence="8">
    <location>
        <begin position="34"/>
        <end position="54"/>
    </location>
</feature>
<keyword evidence="6 8" id="KW-0472">Membrane</keyword>
<dbReference type="Proteomes" id="UP001237642">
    <property type="component" value="Unassembled WGS sequence"/>
</dbReference>
<dbReference type="AlphaFoldDB" id="A0AAD8J143"/>
<organism evidence="10 11">
    <name type="scientific">Heracleum sosnowskyi</name>
    <dbReference type="NCBI Taxonomy" id="360622"/>
    <lineage>
        <taxon>Eukaryota</taxon>
        <taxon>Viridiplantae</taxon>
        <taxon>Streptophyta</taxon>
        <taxon>Embryophyta</taxon>
        <taxon>Tracheophyta</taxon>
        <taxon>Spermatophyta</taxon>
        <taxon>Magnoliopsida</taxon>
        <taxon>eudicotyledons</taxon>
        <taxon>Gunneridae</taxon>
        <taxon>Pentapetalae</taxon>
        <taxon>asterids</taxon>
        <taxon>campanulids</taxon>
        <taxon>Apiales</taxon>
        <taxon>Apiaceae</taxon>
        <taxon>Apioideae</taxon>
        <taxon>apioid superclade</taxon>
        <taxon>Tordylieae</taxon>
        <taxon>Tordyliinae</taxon>
        <taxon>Heracleum</taxon>
    </lineage>
</organism>
<feature type="transmembrane region" description="Helical" evidence="8">
    <location>
        <begin position="137"/>
        <end position="158"/>
    </location>
</feature>
<proteinExistence type="predicted"/>
<evidence type="ECO:0000256" key="7">
    <source>
        <dbReference type="SAM" id="MobiDB-lite"/>
    </source>
</evidence>
<evidence type="ECO:0000259" key="9">
    <source>
        <dbReference type="PROSITE" id="PS50939"/>
    </source>
</evidence>
<evidence type="ECO:0000313" key="10">
    <source>
        <dbReference type="EMBL" id="KAK1394421.1"/>
    </source>
</evidence>
<dbReference type="InterPro" id="IPR045879">
    <property type="entry name" value="B561A"/>
</dbReference>
<evidence type="ECO:0000256" key="4">
    <source>
        <dbReference type="ARBA" id="ARBA00022982"/>
    </source>
</evidence>
<name>A0AAD8J143_9APIA</name>
<gene>
    <name evidence="10" type="ORF">POM88_013477</name>
</gene>
<feature type="domain" description="Cytochrome b561" evidence="9">
    <location>
        <begin position="1"/>
        <end position="198"/>
    </location>
</feature>
<evidence type="ECO:0000256" key="8">
    <source>
        <dbReference type="SAM" id="Phobius"/>
    </source>
</evidence>
<dbReference type="PANTHER" id="PTHR47281:SF1">
    <property type="entry name" value="OS09G0557700 PROTEIN"/>
    <property type="match status" value="1"/>
</dbReference>
<feature type="transmembrane region" description="Helical" evidence="8">
    <location>
        <begin position="66"/>
        <end position="86"/>
    </location>
</feature>
<sequence>MHSITSSRPVRVLLVSGSAEAEEDLRPVLSVHGFMMFLAWGILLPGGILSARYLKHLKGDGWFKIHVYMQYSGLAIIFLGFLFAVAELRGLYLDSIHVKFGMGAIILACVQPVNAYLRPKKSASGEIVSSNRIMWEYIHVIVGRCSIVVGMAALFSGMKHLGERYDVYLEYREKQRRRENFLARSNWVLGNGEEEDHDLLSPSGMSVDKDLHPSDRMEVQLEPLNR</sequence>
<keyword evidence="5 8" id="KW-1133">Transmembrane helix</keyword>
<evidence type="ECO:0000256" key="3">
    <source>
        <dbReference type="ARBA" id="ARBA00022692"/>
    </source>
</evidence>
<evidence type="ECO:0000256" key="1">
    <source>
        <dbReference type="ARBA" id="ARBA00004370"/>
    </source>
</evidence>
<keyword evidence="11" id="KW-1185">Reference proteome</keyword>
<evidence type="ECO:0000256" key="6">
    <source>
        <dbReference type="ARBA" id="ARBA00023136"/>
    </source>
</evidence>
<dbReference type="GO" id="GO:0016020">
    <property type="term" value="C:membrane"/>
    <property type="evidence" value="ECO:0007669"/>
    <property type="project" value="UniProtKB-SubCell"/>
</dbReference>
<protein>
    <submittedName>
        <fullName evidence="10">DOMON domain, Cytochrome b561/ferric reductase transmembrane, DM13 domain protein</fullName>
    </submittedName>
</protein>
<comment type="caution">
    <text evidence="10">The sequence shown here is derived from an EMBL/GenBank/DDBJ whole genome shotgun (WGS) entry which is preliminary data.</text>
</comment>
<reference evidence="10" key="1">
    <citation type="submission" date="2023-02" db="EMBL/GenBank/DDBJ databases">
        <title>Genome of toxic invasive species Heracleum sosnowskyi carries increased number of genes despite the absence of recent whole-genome duplications.</title>
        <authorList>
            <person name="Schelkunov M."/>
            <person name="Shtratnikova V."/>
            <person name="Makarenko M."/>
            <person name="Klepikova A."/>
            <person name="Omelchenko D."/>
            <person name="Novikova G."/>
            <person name="Obukhova E."/>
            <person name="Bogdanov V."/>
            <person name="Penin A."/>
            <person name="Logacheva M."/>
        </authorList>
    </citation>
    <scope>NUCLEOTIDE SEQUENCE</scope>
    <source>
        <strain evidence="10">Hsosn_3</strain>
        <tissue evidence="10">Leaf</tissue>
    </source>
</reference>
<keyword evidence="4" id="KW-0249">Electron transport</keyword>
<feature type="region of interest" description="Disordered" evidence="7">
    <location>
        <begin position="196"/>
        <end position="226"/>
    </location>
</feature>
<dbReference type="CDD" id="cd08760">
    <property type="entry name" value="Cyt_b561_FRRS1_like"/>
    <property type="match status" value="1"/>
</dbReference>
<keyword evidence="3 8" id="KW-0812">Transmembrane</keyword>
<comment type="subcellular location">
    <subcellularLocation>
        <location evidence="1">Membrane</location>
    </subcellularLocation>
</comment>
<dbReference type="PROSITE" id="PS50939">
    <property type="entry name" value="CYTOCHROME_B561"/>
    <property type="match status" value="1"/>
</dbReference>